<dbReference type="EMBL" id="JANKHO010000421">
    <property type="protein sequence ID" value="KAJ3510154.1"/>
    <property type="molecule type" value="Genomic_DNA"/>
</dbReference>
<protein>
    <submittedName>
        <fullName evidence="2">Uncharacterized protein</fullName>
    </submittedName>
</protein>
<keyword evidence="3" id="KW-1185">Reference proteome</keyword>
<sequence length="280" mass="30323">MPSPFNTMLSDAELKSAVEQEVPRVVPTLPEELITVVLGERTGAPDGTGVSPICSNANDGGWPLTANVKSPPSLPTTPDLVLSTLLPAFGQNLPEFEQGSSSLKRRLVEEEDDTAVQPPCSRRRVEVEDADLERHTGFDVPMPDHVADDLARLLATVSQREASPNASSSASSTPSTSGYAEEPRVLRCRWGPNPCTFLFKRKPTNREILEHLNSDAHTAGIESASSTPCEWAGCTRAGAIQEHGWAQHLANWCHIRSSDQFATSSDPALLLPKRKSNPKK</sequence>
<gene>
    <name evidence="2" type="ORF">NLJ89_g4839</name>
</gene>
<feature type="compositionally biased region" description="Low complexity" evidence="1">
    <location>
        <begin position="162"/>
        <end position="177"/>
    </location>
</feature>
<name>A0A9W8JZP6_9AGAR</name>
<dbReference type="AlphaFoldDB" id="A0A9W8JZP6"/>
<evidence type="ECO:0000256" key="1">
    <source>
        <dbReference type="SAM" id="MobiDB-lite"/>
    </source>
</evidence>
<evidence type="ECO:0000313" key="3">
    <source>
        <dbReference type="Proteomes" id="UP001148786"/>
    </source>
</evidence>
<dbReference type="OrthoDB" id="10649039at2759"/>
<feature type="region of interest" description="Disordered" evidence="1">
    <location>
        <begin position="158"/>
        <end position="179"/>
    </location>
</feature>
<proteinExistence type="predicted"/>
<evidence type="ECO:0000313" key="2">
    <source>
        <dbReference type="EMBL" id="KAJ3510154.1"/>
    </source>
</evidence>
<comment type="caution">
    <text evidence="2">The sequence shown here is derived from an EMBL/GenBank/DDBJ whole genome shotgun (WGS) entry which is preliminary data.</text>
</comment>
<reference evidence="2" key="1">
    <citation type="submission" date="2022-07" db="EMBL/GenBank/DDBJ databases">
        <title>Genome Sequence of Agrocybe chaxingu.</title>
        <authorList>
            <person name="Buettner E."/>
        </authorList>
    </citation>
    <scope>NUCLEOTIDE SEQUENCE</scope>
    <source>
        <strain evidence="2">MP-N11</strain>
    </source>
</reference>
<organism evidence="2 3">
    <name type="scientific">Agrocybe chaxingu</name>
    <dbReference type="NCBI Taxonomy" id="84603"/>
    <lineage>
        <taxon>Eukaryota</taxon>
        <taxon>Fungi</taxon>
        <taxon>Dikarya</taxon>
        <taxon>Basidiomycota</taxon>
        <taxon>Agaricomycotina</taxon>
        <taxon>Agaricomycetes</taxon>
        <taxon>Agaricomycetidae</taxon>
        <taxon>Agaricales</taxon>
        <taxon>Agaricineae</taxon>
        <taxon>Strophariaceae</taxon>
        <taxon>Agrocybe</taxon>
    </lineage>
</organism>
<dbReference type="Proteomes" id="UP001148786">
    <property type="component" value="Unassembled WGS sequence"/>
</dbReference>
<accession>A0A9W8JZP6</accession>